<dbReference type="InterPro" id="IPR011856">
    <property type="entry name" value="tRNA_endonuc-like_dom_sf"/>
</dbReference>
<name>A0AA88GVY8_NAELO</name>
<comment type="caution">
    <text evidence="3">The sequence shown here is derived from an EMBL/GenBank/DDBJ whole genome shotgun (WGS) entry which is preliminary data.</text>
</comment>
<gene>
    <name evidence="3" type="ORF">C9374_002463</name>
</gene>
<dbReference type="PANTHER" id="PTHR28133">
    <property type="entry name" value="REQUIRED FOR RESPIRATORY GROWTH PROTEIN 7, MITOCHONDRIAL"/>
    <property type="match status" value="1"/>
</dbReference>
<dbReference type="GO" id="GO:0005739">
    <property type="term" value="C:mitochondrion"/>
    <property type="evidence" value="ECO:0007669"/>
    <property type="project" value="UniProtKB-SubCell"/>
</dbReference>
<sequence>MHRNYLRLLGHGASSNWIRNCKYSLISSSTTRCTSLYFMYDPITSSRNDFKTYHRSSSSSYKSSHLKLSIFPNVNSEEMEQQPTNDTTVCSISQQELGRLFEQHVIQFLSQEPYDFQLSQTLSSHDQGIDFKGFWNLPFKCKLTSQPISVLGQCKREKDTTGVKSIREFEGVLSHYHLRGVGQHVNTTTQTNCDKNEGTPSNTIIGLFVSYSGFTEFAVRQAIDSKYPIILIRLSLENESASTASKKSDQRSNTSTTTTTAISLPLDISDEYMLTYFCMNHAAQNLIPGLSTSVVRRSDGKKYITFQTL</sequence>
<dbReference type="Pfam" id="PF10356">
    <property type="entry name" value="RRG7"/>
    <property type="match status" value="1"/>
</dbReference>
<evidence type="ECO:0008006" key="5">
    <source>
        <dbReference type="Google" id="ProtNLM"/>
    </source>
</evidence>
<dbReference type="EMBL" id="PYSW02000015">
    <property type="protein sequence ID" value="KAG2386719.1"/>
    <property type="molecule type" value="Genomic_DNA"/>
</dbReference>
<keyword evidence="4" id="KW-1185">Reference proteome</keyword>
<dbReference type="Proteomes" id="UP000816034">
    <property type="component" value="Unassembled WGS sequence"/>
</dbReference>
<evidence type="ECO:0000256" key="1">
    <source>
        <dbReference type="ARBA" id="ARBA00004173"/>
    </source>
</evidence>
<protein>
    <recommendedName>
        <fullName evidence="5">Restriction endonuclease type IV Mrr domain-containing protein</fullName>
    </recommendedName>
</protein>
<proteinExistence type="predicted"/>
<accession>A0AA88GVY8</accession>
<comment type="subcellular location">
    <subcellularLocation>
        <location evidence="1">Mitochondrion</location>
    </subcellularLocation>
</comment>
<evidence type="ECO:0000256" key="2">
    <source>
        <dbReference type="ARBA" id="ARBA00023128"/>
    </source>
</evidence>
<dbReference type="InterPro" id="IPR018828">
    <property type="entry name" value="RRG7"/>
</dbReference>
<dbReference type="RefSeq" id="XP_044550711.1">
    <property type="nucleotide sequence ID" value="XM_044691884.1"/>
</dbReference>
<keyword evidence="2" id="KW-0496">Mitochondrion</keyword>
<organism evidence="3 4">
    <name type="scientific">Naegleria lovaniensis</name>
    <name type="common">Amoeba</name>
    <dbReference type="NCBI Taxonomy" id="51637"/>
    <lineage>
        <taxon>Eukaryota</taxon>
        <taxon>Discoba</taxon>
        <taxon>Heterolobosea</taxon>
        <taxon>Tetramitia</taxon>
        <taxon>Eutetramitia</taxon>
        <taxon>Vahlkampfiidae</taxon>
        <taxon>Naegleria</taxon>
    </lineage>
</organism>
<dbReference type="GeneID" id="68094919"/>
<dbReference type="GO" id="GO:0003676">
    <property type="term" value="F:nucleic acid binding"/>
    <property type="evidence" value="ECO:0007669"/>
    <property type="project" value="InterPro"/>
</dbReference>
<dbReference type="PANTHER" id="PTHR28133:SF1">
    <property type="entry name" value="REQUIRED FOR RESPIRATORY GROWTH PROTEIN 7, MITOCHONDRIAL"/>
    <property type="match status" value="1"/>
</dbReference>
<evidence type="ECO:0000313" key="4">
    <source>
        <dbReference type="Proteomes" id="UP000816034"/>
    </source>
</evidence>
<evidence type="ECO:0000313" key="3">
    <source>
        <dbReference type="EMBL" id="KAG2386719.1"/>
    </source>
</evidence>
<dbReference type="AlphaFoldDB" id="A0AA88GVY8"/>
<dbReference type="Gene3D" id="3.40.1350.10">
    <property type="match status" value="1"/>
</dbReference>
<reference evidence="3 4" key="1">
    <citation type="journal article" date="2018" name="BMC Genomics">
        <title>The genome of Naegleria lovaniensis, the basis for a comparative approach to unravel pathogenicity factors of the human pathogenic amoeba N. fowleri.</title>
        <authorList>
            <person name="Liechti N."/>
            <person name="Schurch N."/>
            <person name="Bruggmann R."/>
            <person name="Wittwer M."/>
        </authorList>
    </citation>
    <scope>NUCLEOTIDE SEQUENCE [LARGE SCALE GENOMIC DNA]</scope>
    <source>
        <strain evidence="3 4">ATCC 30569</strain>
    </source>
</reference>